<keyword evidence="12" id="KW-0969">Cilium</keyword>
<keyword evidence="12" id="KW-0966">Cell projection</keyword>
<name>A0ABX7YVN2_9GAMM</name>
<dbReference type="InterPro" id="IPR052570">
    <property type="entry name" value="FliJ"/>
</dbReference>
<evidence type="ECO:0000256" key="11">
    <source>
        <dbReference type="SAM" id="Coils"/>
    </source>
</evidence>
<feature type="coiled-coil region" evidence="11">
    <location>
        <begin position="103"/>
        <end position="131"/>
    </location>
</feature>
<evidence type="ECO:0000256" key="8">
    <source>
        <dbReference type="ARBA" id="ARBA00022927"/>
    </source>
</evidence>
<dbReference type="NCBIfam" id="TIGR02473">
    <property type="entry name" value="flagell_FliJ"/>
    <property type="match status" value="1"/>
</dbReference>
<evidence type="ECO:0000256" key="3">
    <source>
        <dbReference type="ARBA" id="ARBA00020392"/>
    </source>
</evidence>
<comment type="subcellular location">
    <subcellularLocation>
        <location evidence="1">Cell membrane</location>
        <topology evidence="1">Peripheral membrane protein</topology>
        <orientation evidence="1">Cytoplasmic side</orientation>
    </subcellularLocation>
</comment>
<comment type="similarity">
    <text evidence="2">Belongs to the FliJ family.</text>
</comment>
<reference evidence="12 13" key="1">
    <citation type="submission" date="2021-04" db="EMBL/GenBank/DDBJ databases">
        <title>Novel species identification of genus Shewanella.</title>
        <authorList>
            <person name="Liu G."/>
        </authorList>
    </citation>
    <scope>NUCLEOTIDE SEQUENCE [LARGE SCALE GENOMIC DNA]</scope>
    <source>
        <strain evidence="12 13">FJAT-54481</strain>
    </source>
</reference>
<evidence type="ECO:0000313" key="13">
    <source>
        <dbReference type="Proteomes" id="UP000679575"/>
    </source>
</evidence>
<dbReference type="InterPro" id="IPR053716">
    <property type="entry name" value="Flag_assembly_chemotaxis_eff"/>
</dbReference>
<dbReference type="Pfam" id="PF02050">
    <property type="entry name" value="FliJ"/>
    <property type="match status" value="1"/>
</dbReference>
<evidence type="ECO:0000256" key="7">
    <source>
        <dbReference type="ARBA" id="ARBA00022795"/>
    </source>
</evidence>
<evidence type="ECO:0000256" key="5">
    <source>
        <dbReference type="ARBA" id="ARBA00022475"/>
    </source>
</evidence>
<dbReference type="Gene3D" id="1.10.287.1700">
    <property type="match status" value="1"/>
</dbReference>
<keyword evidence="8" id="KW-0653">Protein transport</keyword>
<keyword evidence="7" id="KW-1005">Bacterial flagellum biogenesis</keyword>
<evidence type="ECO:0000256" key="2">
    <source>
        <dbReference type="ARBA" id="ARBA00010004"/>
    </source>
</evidence>
<organism evidence="12 13">
    <name type="scientific">Shewanella yunxiaonensis</name>
    <dbReference type="NCBI Taxonomy" id="2829809"/>
    <lineage>
        <taxon>Bacteria</taxon>
        <taxon>Pseudomonadati</taxon>
        <taxon>Pseudomonadota</taxon>
        <taxon>Gammaproteobacteria</taxon>
        <taxon>Alteromonadales</taxon>
        <taxon>Shewanellaceae</taxon>
        <taxon>Shewanella</taxon>
    </lineage>
</organism>
<evidence type="ECO:0000256" key="4">
    <source>
        <dbReference type="ARBA" id="ARBA00022448"/>
    </source>
</evidence>
<dbReference type="Proteomes" id="UP000679575">
    <property type="component" value="Chromosome"/>
</dbReference>
<gene>
    <name evidence="12" type="primary">fliJ</name>
    <name evidence="12" type="ORF">KDN34_05260</name>
</gene>
<dbReference type="RefSeq" id="WP_212595866.1">
    <property type="nucleotide sequence ID" value="NZ_CP073587.1"/>
</dbReference>
<keyword evidence="13" id="KW-1185">Reference proteome</keyword>
<keyword evidence="12" id="KW-0282">Flagellum</keyword>
<protein>
    <recommendedName>
        <fullName evidence="3">Flagellar FliJ protein</fullName>
    </recommendedName>
</protein>
<dbReference type="InterPro" id="IPR018006">
    <property type="entry name" value="Flag_FliJ_proteobac"/>
</dbReference>
<evidence type="ECO:0000256" key="10">
    <source>
        <dbReference type="ARBA" id="ARBA00023225"/>
    </source>
</evidence>
<evidence type="ECO:0000256" key="1">
    <source>
        <dbReference type="ARBA" id="ARBA00004413"/>
    </source>
</evidence>
<keyword evidence="6" id="KW-0145">Chemotaxis</keyword>
<keyword evidence="9" id="KW-0472">Membrane</keyword>
<dbReference type="InterPro" id="IPR012823">
    <property type="entry name" value="Flagell_FliJ"/>
</dbReference>
<evidence type="ECO:0000313" key="12">
    <source>
        <dbReference type="EMBL" id="QUN06858.1"/>
    </source>
</evidence>
<evidence type="ECO:0000256" key="9">
    <source>
        <dbReference type="ARBA" id="ARBA00023136"/>
    </source>
</evidence>
<dbReference type="PANTHER" id="PTHR38786:SF1">
    <property type="entry name" value="FLAGELLAR FLIJ PROTEIN"/>
    <property type="match status" value="1"/>
</dbReference>
<keyword evidence="11" id="KW-0175">Coiled coil</keyword>
<proteinExistence type="inferred from homology"/>
<dbReference type="EMBL" id="CP073587">
    <property type="protein sequence ID" value="QUN06858.1"/>
    <property type="molecule type" value="Genomic_DNA"/>
</dbReference>
<accession>A0ABX7YVN2</accession>
<keyword evidence="4" id="KW-0813">Transport</keyword>
<dbReference type="PANTHER" id="PTHR38786">
    <property type="entry name" value="FLAGELLAR FLIJ PROTEIN"/>
    <property type="match status" value="1"/>
</dbReference>
<dbReference type="PIRSF" id="PIRSF019404">
    <property type="entry name" value="FliJ"/>
    <property type="match status" value="1"/>
</dbReference>
<keyword evidence="10" id="KW-1006">Bacterial flagellum protein export</keyword>
<sequence>MATKDPLFTVLKLAKDAEEQAALKLKAAQFEHQKRLNQLQALRDYRLDYMRQLAAQQGQPIRADYYQQFHRFVRQVDEAIKQQLAVVAEADRQKQHRQQHWMEKQQKRKAVEMLLEKKALQRQQRADKQEQKLIDEFAAQQFLRRKLTNGI</sequence>
<evidence type="ECO:0000256" key="6">
    <source>
        <dbReference type="ARBA" id="ARBA00022500"/>
    </source>
</evidence>
<keyword evidence="5" id="KW-1003">Cell membrane</keyword>